<feature type="chain" id="PRO_5012553489" description="Receptor L-domain domain-containing protein" evidence="8">
    <location>
        <begin position="26"/>
        <end position="460"/>
    </location>
</feature>
<dbReference type="InterPro" id="IPR036941">
    <property type="entry name" value="Rcpt_L-dom_sf"/>
</dbReference>
<evidence type="ECO:0000256" key="5">
    <source>
        <dbReference type="ARBA" id="ARBA00023180"/>
    </source>
</evidence>
<name>A0A1Y2A5R9_9PLEO</name>
<feature type="signal peptide" evidence="8">
    <location>
        <begin position="1"/>
        <end position="25"/>
    </location>
</feature>
<feature type="region of interest" description="Disordered" evidence="6">
    <location>
        <begin position="291"/>
        <end position="324"/>
    </location>
</feature>
<gene>
    <name evidence="9" type="ORF">BCR34DRAFT_10185</name>
</gene>
<comment type="subcellular location">
    <subcellularLocation>
        <location evidence="1">Secreted</location>
        <location evidence="1">Cell wall</location>
    </subcellularLocation>
</comment>
<accession>A0A1Y2A5R9</accession>
<feature type="transmembrane region" description="Helical" evidence="7">
    <location>
        <begin position="332"/>
        <end position="354"/>
    </location>
</feature>
<dbReference type="PANTHER" id="PTHR31018">
    <property type="entry name" value="SPORULATION-SPECIFIC PROTEIN-RELATED"/>
    <property type="match status" value="1"/>
</dbReference>
<keyword evidence="7" id="KW-0472">Membrane</keyword>
<comment type="caution">
    <text evidence="9">The sequence shown here is derived from an EMBL/GenBank/DDBJ whole genome shotgun (WGS) entry which is preliminary data.</text>
</comment>
<sequence>MTRCFATFVTFTFLLIQCLIVVVNADCAPASGSFTIRTSADVATLAKCTLFTGNIVVAADGPAIIDLDGITAIDGNLDIENVANLFSLSAGSLARVQSLTLMNLPKLSNLTFAALSNFSSLQWNNLPALEFSSMLGRVNSEIQEIEIANTSLKTLSWIVWPVGTLNITRNPKLKTFDIPYASINTASSLIFTDNDALESITFPDITGIYGGLQIADNANLSSLAFPNVETIGGYVQLSGAFNNISMPAMNTVNGALNVESTGDITALCNALQAKNSLKGHYDCAANVQKNSASPTTTNGAFPSSAPTASSTTISSPTASAETNSSLSTGARVGIAIGVTALIIVLTVAVLFFYLGRRQRSKIQEITPKSETTEFDDSDGTATPKELESPYTRLELGTGNKANTHELPGYVPQEMEAGHGSSELDLSARVMGLGLGTPGTPVSPAESWRSDRPLIRHELPG</sequence>
<dbReference type="Proteomes" id="UP000193144">
    <property type="component" value="Unassembled WGS sequence"/>
</dbReference>
<evidence type="ECO:0008006" key="11">
    <source>
        <dbReference type="Google" id="ProtNLM"/>
    </source>
</evidence>
<dbReference type="PANTHER" id="PTHR31018:SF3">
    <property type="entry name" value="RECEPTOR PROTEIN-TYROSINE KINASE"/>
    <property type="match status" value="1"/>
</dbReference>
<evidence type="ECO:0000256" key="1">
    <source>
        <dbReference type="ARBA" id="ARBA00004191"/>
    </source>
</evidence>
<dbReference type="EMBL" id="MCFA01000010">
    <property type="protein sequence ID" value="ORY17843.1"/>
    <property type="molecule type" value="Genomic_DNA"/>
</dbReference>
<dbReference type="GO" id="GO:0009986">
    <property type="term" value="C:cell surface"/>
    <property type="evidence" value="ECO:0007669"/>
    <property type="project" value="TreeGrafter"/>
</dbReference>
<dbReference type="AlphaFoldDB" id="A0A1Y2A5R9"/>
<dbReference type="GO" id="GO:0005886">
    <property type="term" value="C:plasma membrane"/>
    <property type="evidence" value="ECO:0007669"/>
    <property type="project" value="TreeGrafter"/>
</dbReference>
<organism evidence="9 10">
    <name type="scientific">Clohesyomyces aquaticus</name>
    <dbReference type="NCBI Taxonomy" id="1231657"/>
    <lineage>
        <taxon>Eukaryota</taxon>
        <taxon>Fungi</taxon>
        <taxon>Dikarya</taxon>
        <taxon>Ascomycota</taxon>
        <taxon>Pezizomycotina</taxon>
        <taxon>Dothideomycetes</taxon>
        <taxon>Pleosporomycetidae</taxon>
        <taxon>Pleosporales</taxon>
        <taxon>Lindgomycetaceae</taxon>
        <taxon>Clohesyomyces</taxon>
    </lineage>
</organism>
<keyword evidence="7" id="KW-0812">Transmembrane</keyword>
<keyword evidence="2" id="KW-0134">Cell wall</keyword>
<dbReference type="SUPFAM" id="SSF52058">
    <property type="entry name" value="L domain-like"/>
    <property type="match status" value="2"/>
</dbReference>
<evidence type="ECO:0000256" key="2">
    <source>
        <dbReference type="ARBA" id="ARBA00022512"/>
    </source>
</evidence>
<feature type="region of interest" description="Disordered" evidence="6">
    <location>
        <begin position="366"/>
        <end position="389"/>
    </location>
</feature>
<feature type="region of interest" description="Disordered" evidence="6">
    <location>
        <begin position="434"/>
        <end position="460"/>
    </location>
</feature>
<keyword evidence="7" id="KW-1133">Transmembrane helix</keyword>
<evidence type="ECO:0000313" key="9">
    <source>
        <dbReference type="EMBL" id="ORY17843.1"/>
    </source>
</evidence>
<evidence type="ECO:0000256" key="8">
    <source>
        <dbReference type="SAM" id="SignalP"/>
    </source>
</evidence>
<feature type="compositionally biased region" description="Polar residues" evidence="6">
    <location>
        <begin position="291"/>
        <end position="301"/>
    </location>
</feature>
<dbReference type="OrthoDB" id="536881at2759"/>
<protein>
    <recommendedName>
        <fullName evidence="11">Receptor L-domain domain-containing protein</fullName>
    </recommendedName>
</protein>
<evidence type="ECO:0000256" key="6">
    <source>
        <dbReference type="SAM" id="MobiDB-lite"/>
    </source>
</evidence>
<evidence type="ECO:0000313" key="10">
    <source>
        <dbReference type="Proteomes" id="UP000193144"/>
    </source>
</evidence>
<dbReference type="STRING" id="1231657.A0A1Y2A5R9"/>
<proteinExistence type="predicted"/>
<dbReference type="GO" id="GO:0031505">
    <property type="term" value="P:fungal-type cell wall organization"/>
    <property type="evidence" value="ECO:0007669"/>
    <property type="project" value="TreeGrafter"/>
</dbReference>
<feature type="compositionally biased region" description="Low complexity" evidence="6">
    <location>
        <begin position="302"/>
        <end position="320"/>
    </location>
</feature>
<feature type="compositionally biased region" description="Basic and acidic residues" evidence="6">
    <location>
        <begin position="447"/>
        <end position="460"/>
    </location>
</feature>
<keyword evidence="10" id="KW-1185">Reference proteome</keyword>
<evidence type="ECO:0000256" key="4">
    <source>
        <dbReference type="ARBA" id="ARBA00022729"/>
    </source>
</evidence>
<keyword evidence="3" id="KW-0964">Secreted</keyword>
<dbReference type="Gene3D" id="3.80.20.20">
    <property type="entry name" value="Receptor L-domain"/>
    <property type="match status" value="1"/>
</dbReference>
<keyword evidence="5" id="KW-0325">Glycoprotein</keyword>
<dbReference type="InterPro" id="IPR051648">
    <property type="entry name" value="CWI-Assembly_Regulator"/>
</dbReference>
<evidence type="ECO:0000256" key="3">
    <source>
        <dbReference type="ARBA" id="ARBA00022525"/>
    </source>
</evidence>
<evidence type="ECO:0000256" key="7">
    <source>
        <dbReference type="SAM" id="Phobius"/>
    </source>
</evidence>
<reference evidence="9 10" key="1">
    <citation type="submission" date="2016-07" db="EMBL/GenBank/DDBJ databases">
        <title>Pervasive Adenine N6-methylation of Active Genes in Fungi.</title>
        <authorList>
            <consortium name="DOE Joint Genome Institute"/>
            <person name="Mondo S.J."/>
            <person name="Dannebaum R.O."/>
            <person name="Kuo R.C."/>
            <person name="Labutti K."/>
            <person name="Haridas S."/>
            <person name="Kuo A."/>
            <person name="Salamov A."/>
            <person name="Ahrendt S.R."/>
            <person name="Lipzen A."/>
            <person name="Sullivan W."/>
            <person name="Andreopoulos W.B."/>
            <person name="Clum A."/>
            <person name="Lindquist E."/>
            <person name="Daum C."/>
            <person name="Ramamoorthy G.K."/>
            <person name="Gryganskyi A."/>
            <person name="Culley D."/>
            <person name="Magnuson J.K."/>
            <person name="James T.Y."/>
            <person name="O'Malley M.A."/>
            <person name="Stajich J.E."/>
            <person name="Spatafora J.W."/>
            <person name="Visel A."/>
            <person name="Grigoriev I.V."/>
        </authorList>
    </citation>
    <scope>NUCLEOTIDE SEQUENCE [LARGE SCALE GENOMIC DNA]</scope>
    <source>
        <strain evidence="9 10">CBS 115471</strain>
    </source>
</reference>
<keyword evidence="4 8" id="KW-0732">Signal</keyword>
<dbReference type="GO" id="GO:0009277">
    <property type="term" value="C:fungal-type cell wall"/>
    <property type="evidence" value="ECO:0007669"/>
    <property type="project" value="TreeGrafter"/>
</dbReference>